<organism evidence="1 2">
    <name type="scientific">Mortierella isabellina</name>
    <name type="common">Filamentous fungus</name>
    <name type="synonym">Umbelopsis isabellina</name>
    <dbReference type="NCBI Taxonomy" id="91625"/>
    <lineage>
        <taxon>Eukaryota</taxon>
        <taxon>Fungi</taxon>
        <taxon>Fungi incertae sedis</taxon>
        <taxon>Mucoromycota</taxon>
        <taxon>Mucoromycotina</taxon>
        <taxon>Umbelopsidomycetes</taxon>
        <taxon>Umbelopsidales</taxon>
        <taxon>Umbelopsidaceae</taxon>
        <taxon>Umbelopsis</taxon>
    </lineage>
</organism>
<name>A0A8H7PDM0_MORIS</name>
<dbReference type="EMBL" id="JAEPQZ010000018">
    <property type="protein sequence ID" value="KAG2171972.1"/>
    <property type="molecule type" value="Genomic_DNA"/>
</dbReference>
<reference evidence="1" key="1">
    <citation type="submission" date="2020-12" db="EMBL/GenBank/DDBJ databases">
        <title>Metabolic potential, ecology and presence of endohyphal bacteria is reflected in genomic diversity of Mucoromycotina.</title>
        <authorList>
            <person name="Muszewska A."/>
            <person name="Okrasinska A."/>
            <person name="Steczkiewicz K."/>
            <person name="Drgas O."/>
            <person name="Orlowska M."/>
            <person name="Perlinska-Lenart U."/>
            <person name="Aleksandrzak-Piekarczyk T."/>
            <person name="Szatraj K."/>
            <person name="Zielenkiewicz U."/>
            <person name="Pilsyk S."/>
            <person name="Malc E."/>
            <person name="Mieczkowski P."/>
            <person name="Kruszewska J.S."/>
            <person name="Biernat P."/>
            <person name="Pawlowska J."/>
        </authorList>
    </citation>
    <scope>NUCLEOTIDE SEQUENCE</scope>
    <source>
        <strain evidence="1">WA0000067209</strain>
    </source>
</reference>
<sequence length="341" mass="39459">MQNIEDAFLQCAIESAKVTWFLDLEAFRLDRQQLVNTTKGDPICRWSHSHLEALHVVELKDVSSLYPFPVDIGKVHGFWQLSTEDITAIVWNDYHRDLELNKTDDDAWKDAQNDILNSCEAHEAVKLLIMYNILYKYIVQSYGQIDTHPFVTSDMCDLDRQYFAKAVCEFFLVESRKTTMCDMIWVEDSKPLEVSYYLGALCHVKTDGMILMENDNVNQLCAWIDVKPTSHSEKDDSVLYRSGIPNKAAISLAIAQRRWCQAKGGDHTVFGVEFCGHYSAFWSTFYKHEYLHNVKNSSILPADSHSFMKRSRVFDLIESIDRKEYARHFKGMLDYIASSNE</sequence>
<dbReference type="Proteomes" id="UP000654370">
    <property type="component" value="Unassembled WGS sequence"/>
</dbReference>
<protein>
    <submittedName>
        <fullName evidence="1">Uncharacterized protein</fullName>
    </submittedName>
</protein>
<evidence type="ECO:0000313" key="1">
    <source>
        <dbReference type="EMBL" id="KAG2171972.1"/>
    </source>
</evidence>
<dbReference type="AlphaFoldDB" id="A0A8H7PDM0"/>
<keyword evidence="2" id="KW-1185">Reference proteome</keyword>
<accession>A0A8H7PDM0</accession>
<proteinExistence type="predicted"/>
<evidence type="ECO:0000313" key="2">
    <source>
        <dbReference type="Proteomes" id="UP000654370"/>
    </source>
</evidence>
<comment type="caution">
    <text evidence="1">The sequence shown here is derived from an EMBL/GenBank/DDBJ whole genome shotgun (WGS) entry which is preliminary data.</text>
</comment>
<gene>
    <name evidence="1" type="ORF">INT43_001448</name>
</gene>